<keyword evidence="1" id="KW-0175">Coiled coil</keyword>
<sequence>MLRLRYVEEKKRSGSRGSNYPPPFTEILDLEAQELEEEIESMYRVNSNFARKHRIPRDIRINFVKRSTKDKILKLTNDKPLVILGKEVIVLKEIPKSIREIRNQYRFLTDKLNQCNIRFKWLIPEGILVNWKSKNIKLETVEEAENFDRQHLEKEQEGENLSDENNSQSIRKNSQEHNLLINIENQEDPTEFEITTGTRRKTRATKP</sequence>
<accession>A0A9Q0XWQ5</accession>
<dbReference type="OrthoDB" id="9050373at2759"/>
<feature type="region of interest" description="Disordered" evidence="2">
    <location>
        <begin position="151"/>
        <end position="207"/>
    </location>
</feature>
<keyword evidence="4" id="KW-1185">Reference proteome</keyword>
<proteinExistence type="predicted"/>
<organism evidence="3 4">
    <name type="scientific">Phrynocephalus forsythii</name>
    <dbReference type="NCBI Taxonomy" id="171643"/>
    <lineage>
        <taxon>Eukaryota</taxon>
        <taxon>Metazoa</taxon>
        <taxon>Chordata</taxon>
        <taxon>Craniata</taxon>
        <taxon>Vertebrata</taxon>
        <taxon>Euteleostomi</taxon>
        <taxon>Lepidosauria</taxon>
        <taxon>Squamata</taxon>
        <taxon>Bifurcata</taxon>
        <taxon>Unidentata</taxon>
        <taxon>Episquamata</taxon>
        <taxon>Toxicofera</taxon>
        <taxon>Iguania</taxon>
        <taxon>Acrodonta</taxon>
        <taxon>Agamidae</taxon>
        <taxon>Agaminae</taxon>
        <taxon>Phrynocephalus</taxon>
    </lineage>
</organism>
<evidence type="ECO:0000313" key="3">
    <source>
        <dbReference type="EMBL" id="KAJ7331942.1"/>
    </source>
</evidence>
<dbReference type="EMBL" id="JAPFRF010000005">
    <property type="protein sequence ID" value="KAJ7331942.1"/>
    <property type="molecule type" value="Genomic_DNA"/>
</dbReference>
<name>A0A9Q0XWQ5_9SAUR</name>
<feature type="non-terminal residue" evidence="3">
    <location>
        <position position="207"/>
    </location>
</feature>
<feature type="compositionally biased region" description="Basic residues" evidence="2">
    <location>
        <begin position="198"/>
        <end position="207"/>
    </location>
</feature>
<comment type="caution">
    <text evidence="3">The sequence shown here is derived from an EMBL/GenBank/DDBJ whole genome shotgun (WGS) entry which is preliminary data.</text>
</comment>
<dbReference type="Proteomes" id="UP001142489">
    <property type="component" value="Unassembled WGS sequence"/>
</dbReference>
<dbReference type="AlphaFoldDB" id="A0A9Q0XWQ5"/>
<feature type="compositionally biased region" description="Polar residues" evidence="2">
    <location>
        <begin position="163"/>
        <end position="172"/>
    </location>
</feature>
<reference evidence="3" key="1">
    <citation type="journal article" date="2023" name="DNA Res.">
        <title>Chromosome-level genome assembly of Phrynocephalus forsythii using third-generation DNA sequencing and Hi-C analysis.</title>
        <authorList>
            <person name="Qi Y."/>
            <person name="Zhao W."/>
            <person name="Zhao Y."/>
            <person name="Niu C."/>
            <person name="Cao S."/>
            <person name="Zhang Y."/>
        </authorList>
    </citation>
    <scope>NUCLEOTIDE SEQUENCE</scope>
    <source>
        <tissue evidence="3">Muscle</tissue>
    </source>
</reference>
<feature type="coiled-coil region" evidence="1">
    <location>
        <begin position="25"/>
        <end position="52"/>
    </location>
</feature>
<evidence type="ECO:0000313" key="4">
    <source>
        <dbReference type="Proteomes" id="UP001142489"/>
    </source>
</evidence>
<protein>
    <submittedName>
        <fullName evidence="3">Uncharacterized protein</fullName>
    </submittedName>
</protein>
<evidence type="ECO:0000256" key="2">
    <source>
        <dbReference type="SAM" id="MobiDB-lite"/>
    </source>
</evidence>
<gene>
    <name evidence="3" type="ORF">JRQ81_014122</name>
</gene>
<evidence type="ECO:0000256" key="1">
    <source>
        <dbReference type="SAM" id="Coils"/>
    </source>
</evidence>